<keyword evidence="4" id="KW-1185">Reference proteome</keyword>
<feature type="compositionally biased region" description="Basic and acidic residues" evidence="1">
    <location>
        <begin position="236"/>
        <end position="260"/>
    </location>
</feature>
<gene>
    <name evidence="3" type="ORF">K466DRAFT_513591</name>
</gene>
<dbReference type="EMBL" id="ML211000">
    <property type="protein sequence ID" value="TFK92357.1"/>
    <property type="molecule type" value="Genomic_DNA"/>
</dbReference>
<dbReference type="InParanoid" id="A0A5C3PT45"/>
<reference evidence="3 4" key="1">
    <citation type="journal article" date="2019" name="Nat. Ecol. Evol.">
        <title>Megaphylogeny resolves global patterns of mushroom evolution.</title>
        <authorList>
            <person name="Varga T."/>
            <person name="Krizsan K."/>
            <person name="Foldi C."/>
            <person name="Dima B."/>
            <person name="Sanchez-Garcia M."/>
            <person name="Sanchez-Ramirez S."/>
            <person name="Szollosi G.J."/>
            <person name="Szarkandi J.G."/>
            <person name="Papp V."/>
            <person name="Albert L."/>
            <person name="Andreopoulos W."/>
            <person name="Angelini C."/>
            <person name="Antonin V."/>
            <person name="Barry K.W."/>
            <person name="Bougher N.L."/>
            <person name="Buchanan P."/>
            <person name="Buyck B."/>
            <person name="Bense V."/>
            <person name="Catcheside P."/>
            <person name="Chovatia M."/>
            <person name="Cooper J."/>
            <person name="Damon W."/>
            <person name="Desjardin D."/>
            <person name="Finy P."/>
            <person name="Geml J."/>
            <person name="Haridas S."/>
            <person name="Hughes K."/>
            <person name="Justo A."/>
            <person name="Karasinski D."/>
            <person name="Kautmanova I."/>
            <person name="Kiss B."/>
            <person name="Kocsube S."/>
            <person name="Kotiranta H."/>
            <person name="LaButti K.M."/>
            <person name="Lechner B.E."/>
            <person name="Liimatainen K."/>
            <person name="Lipzen A."/>
            <person name="Lukacs Z."/>
            <person name="Mihaltcheva S."/>
            <person name="Morgado L.N."/>
            <person name="Niskanen T."/>
            <person name="Noordeloos M.E."/>
            <person name="Ohm R.A."/>
            <person name="Ortiz-Santana B."/>
            <person name="Ovrebo C."/>
            <person name="Racz N."/>
            <person name="Riley R."/>
            <person name="Savchenko A."/>
            <person name="Shiryaev A."/>
            <person name="Soop K."/>
            <person name="Spirin V."/>
            <person name="Szebenyi C."/>
            <person name="Tomsovsky M."/>
            <person name="Tulloss R.E."/>
            <person name="Uehling J."/>
            <person name="Grigoriev I.V."/>
            <person name="Vagvolgyi C."/>
            <person name="Papp T."/>
            <person name="Martin F.M."/>
            <person name="Miettinen O."/>
            <person name="Hibbett D.S."/>
            <person name="Nagy L.G."/>
        </authorList>
    </citation>
    <scope>NUCLEOTIDE SEQUENCE [LARGE SCALE GENOMIC DNA]</scope>
    <source>
        <strain evidence="3 4">HHB13444</strain>
    </source>
</reference>
<evidence type="ECO:0000313" key="4">
    <source>
        <dbReference type="Proteomes" id="UP000308197"/>
    </source>
</evidence>
<sequence>MKLGDCEVWIACDGEPLPEYSVAPEGDDGKKIACFIPSEAGKEFAIHFRNNSRTDMRFIKTLDGSLAGPPHRVGSGISTRSWGIRVTPTSRRPYQFSLLTTTDDDSLLGQNGNQELGSMEILAERIESVPFMRLTASESAGAFNPVGPVHERSKKAGVHCVSLGEGSQVKPAPHRMTYRLTDPNEGPVATFIFRYRPLALLQAQEIVPLPDSQRDAEPEAGPSRQSSANESNGRQRSTEDCRPAKRARLDAEQVDVKPDIGDGSESDGNELSELKGQLQQILSRIDRMEKKKSRKSAGGSGRVKKEEPGTSSGLGSGGGVIDLTLSD</sequence>
<evidence type="ECO:0000313" key="3">
    <source>
        <dbReference type="EMBL" id="TFK92357.1"/>
    </source>
</evidence>
<dbReference type="PANTHER" id="PTHR36223">
    <property type="entry name" value="BETA-LACTAMASE-TYPE TRANSPEPTIDASE FOLD DOMAIN CONTAINING PROTEIN"/>
    <property type="match status" value="1"/>
</dbReference>
<organism evidence="3 4">
    <name type="scientific">Polyporus arcularius HHB13444</name>
    <dbReference type="NCBI Taxonomy" id="1314778"/>
    <lineage>
        <taxon>Eukaryota</taxon>
        <taxon>Fungi</taxon>
        <taxon>Dikarya</taxon>
        <taxon>Basidiomycota</taxon>
        <taxon>Agaricomycotina</taxon>
        <taxon>Agaricomycetes</taxon>
        <taxon>Polyporales</taxon>
        <taxon>Polyporaceae</taxon>
        <taxon>Polyporus</taxon>
    </lineage>
</organism>
<feature type="compositionally biased region" description="Polar residues" evidence="1">
    <location>
        <begin position="223"/>
        <end position="235"/>
    </location>
</feature>
<evidence type="ECO:0000256" key="1">
    <source>
        <dbReference type="SAM" id="MobiDB-lite"/>
    </source>
</evidence>
<feature type="domain" description="DUF7918" evidence="2">
    <location>
        <begin position="6"/>
        <end position="208"/>
    </location>
</feature>
<dbReference type="PANTHER" id="PTHR36223:SF1">
    <property type="entry name" value="TRANSCRIPTION ELONGATION FACTOR EAF N-TERMINAL DOMAIN-CONTAINING PROTEIN"/>
    <property type="match status" value="1"/>
</dbReference>
<dbReference type="STRING" id="1314778.A0A5C3PT45"/>
<dbReference type="InterPro" id="IPR057678">
    <property type="entry name" value="DUF7918"/>
</dbReference>
<feature type="region of interest" description="Disordered" evidence="1">
    <location>
        <begin position="211"/>
        <end position="327"/>
    </location>
</feature>
<proteinExistence type="predicted"/>
<dbReference type="Pfam" id="PF25534">
    <property type="entry name" value="DUF7918"/>
    <property type="match status" value="1"/>
</dbReference>
<dbReference type="Proteomes" id="UP000308197">
    <property type="component" value="Unassembled WGS sequence"/>
</dbReference>
<evidence type="ECO:0000259" key="2">
    <source>
        <dbReference type="Pfam" id="PF25534"/>
    </source>
</evidence>
<name>A0A5C3PT45_9APHY</name>
<accession>A0A5C3PT45</accession>
<dbReference type="AlphaFoldDB" id="A0A5C3PT45"/>
<protein>
    <recommendedName>
        <fullName evidence="2">DUF7918 domain-containing protein</fullName>
    </recommendedName>
</protein>